<keyword evidence="2" id="KW-1185">Reference proteome</keyword>
<evidence type="ECO:0000313" key="1">
    <source>
        <dbReference type="EMBL" id="KGE15254.1"/>
    </source>
</evidence>
<accession>A0A0B8T982</accession>
<evidence type="ECO:0000313" key="2">
    <source>
        <dbReference type="Proteomes" id="UP000031802"/>
    </source>
</evidence>
<dbReference type="OrthoDB" id="708928at2"/>
<organism evidence="1 2">
    <name type="scientific">Sphingobacterium deserti</name>
    <dbReference type="NCBI Taxonomy" id="1229276"/>
    <lineage>
        <taxon>Bacteria</taxon>
        <taxon>Pseudomonadati</taxon>
        <taxon>Bacteroidota</taxon>
        <taxon>Sphingobacteriia</taxon>
        <taxon>Sphingobacteriales</taxon>
        <taxon>Sphingobacteriaceae</taxon>
        <taxon>Sphingobacterium</taxon>
    </lineage>
</organism>
<name>A0A0B8T982_9SPHI</name>
<gene>
    <name evidence="1" type="ORF">DI53_0935</name>
</gene>
<reference evidence="1 2" key="2">
    <citation type="journal article" date="2015" name="PLoS ONE">
        <title>Whole-Genome Optical Mapping and Finished Genome Sequence of Sphingobacterium deserti sp. nov., a New Species Isolated from the Western Desert of China.</title>
        <authorList>
            <person name="Teng C."/>
            <person name="Zhou Z."/>
            <person name="Molnar I."/>
            <person name="Li X."/>
            <person name="Tang R."/>
            <person name="Chen M."/>
            <person name="Wang L."/>
            <person name="Su S."/>
            <person name="Zhang W."/>
            <person name="Lin M."/>
        </authorList>
    </citation>
    <scope>NUCLEOTIDE SEQUENCE [LARGE SCALE GENOMIC DNA]</scope>
    <source>
        <strain evidence="2">ACCC05744</strain>
    </source>
</reference>
<reference evidence="2" key="1">
    <citation type="submission" date="2014-04" db="EMBL/GenBank/DDBJ databases">
        <title>Whole-Genome optical mapping and complete genome sequence of Sphingobacterium deserti sp. nov., a new spaces isolated from desert in the west of China.</title>
        <authorList>
            <person name="Teng C."/>
            <person name="Zhou Z."/>
            <person name="Li X."/>
            <person name="Chen M."/>
            <person name="Lin M."/>
            <person name="Wang L."/>
            <person name="Su S."/>
            <person name="Zhang C."/>
            <person name="Zhang W."/>
        </authorList>
    </citation>
    <scope>NUCLEOTIDE SEQUENCE [LARGE SCALE GENOMIC DNA]</scope>
    <source>
        <strain evidence="2">ACCC05744</strain>
    </source>
</reference>
<proteinExistence type="predicted"/>
<dbReference type="Proteomes" id="UP000031802">
    <property type="component" value="Unassembled WGS sequence"/>
</dbReference>
<dbReference type="RefSeq" id="WP_131555174.1">
    <property type="nucleotide sequence ID" value="NZ_JJMU01000014.1"/>
</dbReference>
<comment type="caution">
    <text evidence="1">The sequence shown here is derived from an EMBL/GenBank/DDBJ whole genome shotgun (WGS) entry which is preliminary data.</text>
</comment>
<dbReference type="AlphaFoldDB" id="A0A0B8T982"/>
<dbReference type="STRING" id="1229276.DI53_0935"/>
<dbReference type="EMBL" id="JJMU01000014">
    <property type="protein sequence ID" value="KGE15254.1"/>
    <property type="molecule type" value="Genomic_DNA"/>
</dbReference>
<protein>
    <submittedName>
        <fullName evidence="1">Uncharacterized protein</fullName>
    </submittedName>
</protein>
<dbReference type="PATRIC" id="fig|1229276.3.peg.963"/>
<sequence>MRTLVLIASSISMICSVPSEGENMRFPVLTQDTLKTDTIAIEEILISRKMDPRSIFEAKKAYHKEIYLLGDNKDMFTFSPFGGIAVNIQKLYNHFSHRGRAARKLQRRFELEYEQDLATEIWEPLLLEYTTLRGDSLTKFKLYCNPSLDFLHEASHYDHIAYLLQNVKNYKDSADIIHNRLRLIPEDKTE</sequence>